<dbReference type="GO" id="GO:0006508">
    <property type="term" value="P:proteolysis"/>
    <property type="evidence" value="ECO:0007669"/>
    <property type="project" value="UniProtKB-KW"/>
</dbReference>
<feature type="domain" description="Peptidase S8/S53" evidence="7">
    <location>
        <begin position="415"/>
        <end position="542"/>
    </location>
</feature>
<dbReference type="InterPro" id="IPR000209">
    <property type="entry name" value="Peptidase_S8/S53_dom"/>
</dbReference>
<dbReference type="PROSITE" id="PS00136">
    <property type="entry name" value="SUBTILASE_ASP"/>
    <property type="match status" value="1"/>
</dbReference>
<keyword evidence="3" id="KW-0378">Hydrolase</keyword>
<keyword evidence="6" id="KW-1133">Transmembrane helix</keyword>
<dbReference type="InterPro" id="IPR015500">
    <property type="entry name" value="Peptidase_S8_subtilisin-rel"/>
</dbReference>
<dbReference type="SUPFAM" id="SSF52743">
    <property type="entry name" value="Subtilisin-like"/>
    <property type="match status" value="1"/>
</dbReference>
<dbReference type="Proteomes" id="UP001198983">
    <property type="component" value="Chromosome"/>
</dbReference>
<dbReference type="InterPro" id="IPR050131">
    <property type="entry name" value="Peptidase_S8_subtilisin-like"/>
</dbReference>
<sequence>MEKSYTIIYQGDIVNALEKNGITKYMILNKKLAIIYVLEDFDEKRLNKINEIAWWEIEMPLSSLIELQEGMAGGESVTNAAKTDYIYNNPYVNIDGTGILIAIIDSGIEYLHPDFIREDGTSKIVAIWDQESEKNPPPEGMLFGSEFSRKDINEAISKGDSNLSKDTIGTGTIAAGITSGSGRLNQEYKGVATNSELVIVKLREYKGKYKEGKINYIDTDFLAGIKYVLDISKKEKKIIIINITVADRSREYIITNLLDTFSEIRKSGVVLVSGAGNEGNTDIHYEGSFTNKQEYQDILIQVGNQKALDIAISPSGPGKIAANLISPFGEISYTAQYAPDLFIFEGQFNLANSIYRIDMDYPWLFSGNQELKISVDNIKPGIWTLRLYPEFIIIGQYNVYLPNKNIIDANTRFIDSSANSTVTLYALTERIITVGAYNDRINSMWIGSSKGSLRGRLTKPNLVAPGVDIISTYINKSYGMATGTGISGSIVVGILALIIEYIRQRKPLQKRELFTNILKTYLMLGSTKDEMYLYPNTYQGYGVVDLEGTINAISKYL</sequence>
<keyword evidence="6" id="KW-0812">Transmembrane</keyword>
<protein>
    <submittedName>
        <fullName evidence="8">S8 family peptidase</fullName>
    </submittedName>
</protein>
<gene>
    <name evidence="8" type="ORF">JW646_15540</name>
</gene>
<reference evidence="8 9" key="1">
    <citation type="journal article" date="2023" name="Int. J. Syst. Evol. Microbiol.">
        <title>Terrisporobacter hibernicus sp. nov., isolated from bovine faeces in Northern Ireland.</title>
        <authorList>
            <person name="Mitchell M."/>
            <person name="Nguyen S.V."/>
            <person name="Connor M."/>
            <person name="Fairley D.J."/>
            <person name="Donoghue O."/>
            <person name="Marshall H."/>
            <person name="Koolman L."/>
            <person name="McMullan G."/>
            <person name="Schaffer K.E."/>
            <person name="McGrath J.W."/>
            <person name="Fanning S."/>
        </authorList>
    </citation>
    <scope>NUCLEOTIDE SEQUENCE [LARGE SCALE GENOMIC DNA]</scope>
    <source>
        <strain evidence="8 9">MCA3</strain>
    </source>
</reference>
<dbReference type="PANTHER" id="PTHR43806">
    <property type="entry name" value="PEPTIDASE S8"/>
    <property type="match status" value="1"/>
</dbReference>
<dbReference type="Gene3D" id="3.40.50.200">
    <property type="entry name" value="Peptidase S8/S53 domain"/>
    <property type="match status" value="1"/>
</dbReference>
<dbReference type="CDD" id="cd07478">
    <property type="entry name" value="Peptidases_S8_CspA-like"/>
    <property type="match status" value="1"/>
</dbReference>
<evidence type="ECO:0000256" key="1">
    <source>
        <dbReference type="ARBA" id="ARBA00011073"/>
    </source>
</evidence>
<evidence type="ECO:0000313" key="9">
    <source>
        <dbReference type="Proteomes" id="UP001198983"/>
    </source>
</evidence>
<dbReference type="EMBL" id="CP081135">
    <property type="protein sequence ID" value="UEL47034.1"/>
    <property type="molecule type" value="Genomic_DNA"/>
</dbReference>
<dbReference type="PROSITE" id="PS51892">
    <property type="entry name" value="SUBTILASE"/>
    <property type="match status" value="1"/>
</dbReference>
<dbReference type="RefSeq" id="WP_228415596.1">
    <property type="nucleotide sequence ID" value="NZ_CP081135.1"/>
</dbReference>
<dbReference type="Pfam" id="PF00082">
    <property type="entry name" value="Peptidase_S8"/>
    <property type="match status" value="2"/>
</dbReference>
<comment type="similarity">
    <text evidence="1 5">Belongs to the peptidase S8 family.</text>
</comment>
<feature type="transmembrane region" description="Helical" evidence="6">
    <location>
        <begin position="478"/>
        <end position="502"/>
    </location>
</feature>
<keyword evidence="9" id="KW-1185">Reference proteome</keyword>
<dbReference type="PRINTS" id="PR00723">
    <property type="entry name" value="SUBTILISIN"/>
</dbReference>
<dbReference type="InterPro" id="IPR034045">
    <property type="entry name" value="Pep_S8_CspA-like"/>
</dbReference>
<accession>A0AAX2ZCN5</accession>
<evidence type="ECO:0000259" key="7">
    <source>
        <dbReference type="Pfam" id="PF00082"/>
    </source>
</evidence>
<dbReference type="PANTHER" id="PTHR43806:SF11">
    <property type="entry name" value="CEREVISIN-RELATED"/>
    <property type="match status" value="1"/>
</dbReference>
<dbReference type="NCBIfam" id="NF040808">
    <property type="entry name" value="CspC_non_triad"/>
    <property type="match status" value="1"/>
</dbReference>
<evidence type="ECO:0000256" key="5">
    <source>
        <dbReference type="PROSITE-ProRule" id="PRU01240"/>
    </source>
</evidence>
<dbReference type="InterPro" id="IPR036852">
    <property type="entry name" value="Peptidase_S8/S53_dom_sf"/>
</dbReference>
<keyword evidence="6" id="KW-0472">Membrane</keyword>
<name>A0AAX2ZCN5_9FIRM</name>
<evidence type="ECO:0000256" key="2">
    <source>
        <dbReference type="ARBA" id="ARBA00022670"/>
    </source>
</evidence>
<feature type="domain" description="Peptidase S8/S53" evidence="7">
    <location>
        <begin position="96"/>
        <end position="290"/>
    </location>
</feature>
<keyword evidence="4" id="KW-0720">Serine protease</keyword>
<evidence type="ECO:0000256" key="6">
    <source>
        <dbReference type="SAM" id="Phobius"/>
    </source>
</evidence>
<evidence type="ECO:0000256" key="3">
    <source>
        <dbReference type="ARBA" id="ARBA00022801"/>
    </source>
</evidence>
<keyword evidence="2" id="KW-0645">Protease</keyword>
<evidence type="ECO:0000313" key="8">
    <source>
        <dbReference type="EMBL" id="UEL47034.1"/>
    </source>
</evidence>
<proteinExistence type="inferred from homology"/>
<organism evidence="8 9">
    <name type="scientific">Terrisporobacter hibernicus</name>
    <dbReference type="NCBI Taxonomy" id="2813371"/>
    <lineage>
        <taxon>Bacteria</taxon>
        <taxon>Bacillati</taxon>
        <taxon>Bacillota</taxon>
        <taxon>Clostridia</taxon>
        <taxon>Peptostreptococcales</taxon>
        <taxon>Peptostreptococcaceae</taxon>
        <taxon>Terrisporobacter</taxon>
    </lineage>
</organism>
<dbReference type="KEGG" id="tem:JW646_15540"/>
<dbReference type="AlphaFoldDB" id="A0AAX2ZCN5"/>
<evidence type="ECO:0000256" key="4">
    <source>
        <dbReference type="ARBA" id="ARBA00022825"/>
    </source>
</evidence>
<dbReference type="InterPro" id="IPR023827">
    <property type="entry name" value="Peptidase_S8_Asp-AS"/>
</dbReference>
<comment type="caution">
    <text evidence="5">Lacks conserved residue(s) required for the propagation of feature annotation.</text>
</comment>
<dbReference type="GO" id="GO:0004252">
    <property type="term" value="F:serine-type endopeptidase activity"/>
    <property type="evidence" value="ECO:0007669"/>
    <property type="project" value="InterPro"/>
</dbReference>
<dbReference type="Gene3D" id="2.60.120.1290">
    <property type="match status" value="1"/>
</dbReference>